<evidence type="ECO:0000313" key="3">
    <source>
        <dbReference type="Proteomes" id="UP000248423"/>
    </source>
</evidence>
<feature type="signal peptide" evidence="1">
    <location>
        <begin position="1"/>
        <end position="21"/>
    </location>
</feature>
<organism evidence="2 3">
    <name type="scientific">Aspergillus sclerotiicarbonarius (strain CBS 121057 / IBT 28362)</name>
    <dbReference type="NCBI Taxonomy" id="1448318"/>
    <lineage>
        <taxon>Eukaryota</taxon>
        <taxon>Fungi</taxon>
        <taxon>Dikarya</taxon>
        <taxon>Ascomycota</taxon>
        <taxon>Pezizomycotina</taxon>
        <taxon>Eurotiomycetes</taxon>
        <taxon>Eurotiomycetidae</taxon>
        <taxon>Eurotiales</taxon>
        <taxon>Aspergillaceae</taxon>
        <taxon>Aspergillus</taxon>
        <taxon>Aspergillus subgen. Circumdati</taxon>
    </lineage>
</organism>
<dbReference type="Proteomes" id="UP000248423">
    <property type="component" value="Unassembled WGS sequence"/>
</dbReference>
<accession>A0A319E4Z8</accession>
<dbReference type="OrthoDB" id="10340393at2759"/>
<dbReference type="VEuPathDB" id="FungiDB:BO78DRAFT_423315"/>
<reference evidence="2 3" key="1">
    <citation type="submission" date="2018-02" db="EMBL/GenBank/DDBJ databases">
        <title>The genomes of Aspergillus section Nigri reveals drivers in fungal speciation.</title>
        <authorList>
            <consortium name="DOE Joint Genome Institute"/>
            <person name="Vesth T.C."/>
            <person name="Nybo J."/>
            <person name="Theobald S."/>
            <person name="Brandl J."/>
            <person name="Frisvad J.C."/>
            <person name="Nielsen K.F."/>
            <person name="Lyhne E.K."/>
            <person name="Kogle M.E."/>
            <person name="Kuo A."/>
            <person name="Riley R."/>
            <person name="Clum A."/>
            <person name="Nolan M."/>
            <person name="Lipzen A."/>
            <person name="Salamov A."/>
            <person name="Henrissat B."/>
            <person name="Wiebenga A."/>
            <person name="De vries R.P."/>
            <person name="Grigoriev I.V."/>
            <person name="Mortensen U.H."/>
            <person name="Andersen M.R."/>
            <person name="Baker S.E."/>
        </authorList>
    </citation>
    <scope>NUCLEOTIDE SEQUENCE [LARGE SCALE GENOMIC DNA]</scope>
    <source>
        <strain evidence="2 3">CBS 121057</strain>
    </source>
</reference>
<gene>
    <name evidence="2" type="ORF">BO78DRAFT_423315</name>
</gene>
<keyword evidence="3" id="KW-1185">Reference proteome</keyword>
<keyword evidence="1" id="KW-0732">Signal</keyword>
<proteinExistence type="predicted"/>
<feature type="chain" id="PRO_5016397921" evidence="1">
    <location>
        <begin position="22"/>
        <end position="185"/>
    </location>
</feature>
<dbReference type="EMBL" id="KZ826410">
    <property type="protein sequence ID" value="PYI01608.1"/>
    <property type="molecule type" value="Genomic_DNA"/>
</dbReference>
<protein>
    <submittedName>
        <fullName evidence="2">Uncharacterized protein</fullName>
    </submittedName>
</protein>
<evidence type="ECO:0000256" key="1">
    <source>
        <dbReference type="SAM" id="SignalP"/>
    </source>
</evidence>
<dbReference type="AlphaFoldDB" id="A0A319E4Z8"/>
<sequence length="185" mass="20253">MASQKIMKVLLGAAAAGLTYATAVPELHARSCTYTVNTYDCFTDGDSTAYRELTTTQLDNMISHMNTMLWDFNGEGETSKTLEYYYEGITCGDDNQYSCDAAMVIHTLEDDYIGTCVIEESTAVFSELITLCGRAGGWLDLTYSNGAEWMYEWYATTGADTACSYGGDCITVDCSAFDDCANGDY</sequence>
<name>A0A319E4Z8_ASPSB</name>
<evidence type="ECO:0000313" key="2">
    <source>
        <dbReference type="EMBL" id="PYI01608.1"/>
    </source>
</evidence>